<protein>
    <recommendedName>
        <fullName evidence="5">Zn(2)-C6 fungal-type domain-containing protein</fullName>
    </recommendedName>
</protein>
<name>A0ABR1R693_9PEZI</name>
<accession>A0ABR1R693</accession>
<gene>
    <name evidence="3" type="ORF">PG991_013244</name>
</gene>
<feature type="region of interest" description="Disordered" evidence="2">
    <location>
        <begin position="20"/>
        <end position="42"/>
    </location>
</feature>
<reference evidence="3 4" key="1">
    <citation type="submission" date="2023-01" db="EMBL/GenBank/DDBJ databases">
        <title>Analysis of 21 Apiospora genomes using comparative genomics revels a genus with tremendous synthesis potential of carbohydrate active enzymes and secondary metabolites.</title>
        <authorList>
            <person name="Sorensen T."/>
        </authorList>
    </citation>
    <scope>NUCLEOTIDE SEQUENCE [LARGE SCALE GENOMIC DNA]</scope>
    <source>
        <strain evidence="3 4">CBS 20057</strain>
    </source>
</reference>
<dbReference type="CDD" id="cd00067">
    <property type="entry name" value="GAL4"/>
    <property type="match status" value="1"/>
</dbReference>
<dbReference type="InterPro" id="IPR001138">
    <property type="entry name" value="Zn2Cys6_DnaBD"/>
</dbReference>
<feature type="compositionally biased region" description="Polar residues" evidence="2">
    <location>
        <begin position="138"/>
        <end position="153"/>
    </location>
</feature>
<keyword evidence="1" id="KW-0539">Nucleus</keyword>
<evidence type="ECO:0000313" key="4">
    <source>
        <dbReference type="Proteomes" id="UP001396898"/>
    </source>
</evidence>
<sequence length="808" mass="91537">MAADASKASDIPNEQADLNETQNNAGCIPNPGLHAPHERHDRGPLLVPGVSDAVGNTIGPVTFPSFPFRSPHPWNFPLDLNFNSTPPIHLENRAISPAHPQMPPLEPHTNWGGISWFPASDNDYPHPRVTSEPLIPANDTSTDSTETLPSSMGDSVHHDYQGIPQPPGLMDNPHFRDFLDTIPESDPTTLQSLLPRDDGIQGGLPDRHLLPSVSDESRLITNEAWKPTKRPGNLGVLLTGNDLGPPEVVNGKRKLPSLQQMWTDNCLFQLYGENQGRRQKRQKKKGRQCTRCRLKNLKCSDGFPCTSCQTHWDKVANWTNEKKTMSWKHCFDARLEDLNVLVDLMHSTMFARTYPRNSSKHLNRYDGSFKHICFIKALVTKVAMGSDFLQSVDDQPSKRVPLDLPLSQLIHDIQTQLPDATWTLNPADHHSVPPSGRSSIRLSEIVVILFLHHDYLRDHTQMSSYDIYTSSLIFCHLFFEQILRYFTSGKIQSSTMNSSGAATDLAIDLGTLFFIVSYAPAHFRSQRIFGSTGAQVENKRSADMLQAPKDLQTNAPTCETTKYVFDELDRFLGHHHSESTQGRCLPFKAYALADRWAFLKDYLSHWVVKVRLGSTNHSTVASSLILTHRLCHLDLLGSHGRSHIAYAVKKQPVPPLDVESSTTSQDFPRLCKQMRDNWTPQKASEAAHRLLEDRNIVVWHLMALWWKKPGPDRPGRPFVQKELSDMPDIAPSYIRVTFGHSVERVESQLQRLDGSQLETHKREEIIQQEWQSIFDEIKSRGQRKQELVGRDNKFLHVMMNAYLKVIWT</sequence>
<organism evidence="3 4">
    <name type="scientific">Apiospora marii</name>
    <dbReference type="NCBI Taxonomy" id="335849"/>
    <lineage>
        <taxon>Eukaryota</taxon>
        <taxon>Fungi</taxon>
        <taxon>Dikarya</taxon>
        <taxon>Ascomycota</taxon>
        <taxon>Pezizomycotina</taxon>
        <taxon>Sordariomycetes</taxon>
        <taxon>Xylariomycetidae</taxon>
        <taxon>Amphisphaeriales</taxon>
        <taxon>Apiosporaceae</taxon>
        <taxon>Apiospora</taxon>
    </lineage>
</organism>
<dbReference type="Proteomes" id="UP001396898">
    <property type="component" value="Unassembled WGS sequence"/>
</dbReference>
<evidence type="ECO:0000256" key="2">
    <source>
        <dbReference type="SAM" id="MobiDB-lite"/>
    </source>
</evidence>
<evidence type="ECO:0000256" key="1">
    <source>
        <dbReference type="ARBA" id="ARBA00023242"/>
    </source>
</evidence>
<comment type="caution">
    <text evidence="3">The sequence shown here is derived from an EMBL/GenBank/DDBJ whole genome shotgun (WGS) entry which is preliminary data.</text>
</comment>
<keyword evidence="4" id="KW-1185">Reference proteome</keyword>
<evidence type="ECO:0000313" key="3">
    <source>
        <dbReference type="EMBL" id="KAK8001022.1"/>
    </source>
</evidence>
<evidence type="ECO:0008006" key="5">
    <source>
        <dbReference type="Google" id="ProtNLM"/>
    </source>
</evidence>
<feature type="region of interest" description="Disordered" evidence="2">
    <location>
        <begin position="123"/>
        <end position="154"/>
    </location>
</feature>
<proteinExistence type="predicted"/>
<dbReference type="EMBL" id="JAQQWI010000018">
    <property type="protein sequence ID" value="KAK8001022.1"/>
    <property type="molecule type" value="Genomic_DNA"/>
</dbReference>